<keyword evidence="1" id="KW-0472">Membrane</keyword>
<feature type="transmembrane region" description="Helical" evidence="1">
    <location>
        <begin position="344"/>
        <end position="363"/>
    </location>
</feature>
<comment type="caution">
    <text evidence="2">The sequence shown here is derived from an EMBL/GenBank/DDBJ whole genome shotgun (WGS) entry which is preliminary data.</text>
</comment>
<organism evidence="2 3">
    <name type="scientific">Butyricimonas virosa</name>
    <dbReference type="NCBI Taxonomy" id="544645"/>
    <lineage>
        <taxon>Bacteria</taxon>
        <taxon>Pseudomonadati</taxon>
        <taxon>Bacteroidota</taxon>
        <taxon>Bacteroidia</taxon>
        <taxon>Bacteroidales</taxon>
        <taxon>Odoribacteraceae</taxon>
        <taxon>Butyricimonas</taxon>
    </lineage>
</organism>
<feature type="transmembrane region" description="Helical" evidence="1">
    <location>
        <begin position="7"/>
        <end position="26"/>
    </location>
</feature>
<feature type="transmembrane region" description="Helical" evidence="1">
    <location>
        <begin position="244"/>
        <end position="262"/>
    </location>
</feature>
<proteinExistence type="predicted"/>
<dbReference type="EMBL" id="QRPV01000001">
    <property type="protein sequence ID" value="RHM47657.1"/>
    <property type="molecule type" value="Genomic_DNA"/>
</dbReference>
<name>A0A415QS18_9BACT</name>
<dbReference type="AlphaFoldDB" id="A0A415QS18"/>
<feature type="transmembrane region" description="Helical" evidence="1">
    <location>
        <begin position="392"/>
        <end position="410"/>
    </location>
</feature>
<feature type="transmembrane region" description="Helical" evidence="1">
    <location>
        <begin position="97"/>
        <end position="117"/>
    </location>
</feature>
<feature type="transmembrane region" description="Helical" evidence="1">
    <location>
        <begin position="46"/>
        <end position="63"/>
    </location>
</feature>
<evidence type="ECO:0000256" key="1">
    <source>
        <dbReference type="SAM" id="Phobius"/>
    </source>
</evidence>
<feature type="transmembrane region" description="Helical" evidence="1">
    <location>
        <begin position="129"/>
        <end position="150"/>
    </location>
</feature>
<accession>A0A415QS18</accession>
<evidence type="ECO:0008006" key="4">
    <source>
        <dbReference type="Google" id="ProtNLM"/>
    </source>
</evidence>
<evidence type="ECO:0000313" key="3">
    <source>
        <dbReference type="Proteomes" id="UP000286038"/>
    </source>
</evidence>
<keyword evidence="1" id="KW-0812">Transmembrane</keyword>
<feature type="transmembrane region" description="Helical" evidence="1">
    <location>
        <begin position="222"/>
        <end position="237"/>
    </location>
</feature>
<feature type="transmembrane region" description="Helical" evidence="1">
    <location>
        <begin position="370"/>
        <end position="386"/>
    </location>
</feature>
<protein>
    <recommendedName>
        <fullName evidence="4">Oligosaccharide repeat unit polymerase</fullName>
    </recommendedName>
</protein>
<reference evidence="2 3" key="1">
    <citation type="submission" date="2018-08" db="EMBL/GenBank/DDBJ databases">
        <title>A genome reference for cultivated species of the human gut microbiota.</title>
        <authorList>
            <person name="Zou Y."/>
            <person name="Xue W."/>
            <person name="Luo G."/>
        </authorList>
    </citation>
    <scope>NUCLEOTIDE SEQUENCE [LARGE SCALE GENOMIC DNA]</scope>
    <source>
        <strain evidence="2 3">AF34-33</strain>
    </source>
</reference>
<dbReference type="RefSeq" id="WP_118448295.1">
    <property type="nucleotide sequence ID" value="NZ_CABJDM010000001.1"/>
</dbReference>
<feature type="transmembrane region" description="Helical" evidence="1">
    <location>
        <begin position="170"/>
        <end position="193"/>
    </location>
</feature>
<dbReference type="Proteomes" id="UP000286038">
    <property type="component" value="Unassembled WGS sequence"/>
</dbReference>
<evidence type="ECO:0000313" key="2">
    <source>
        <dbReference type="EMBL" id="RHM47657.1"/>
    </source>
</evidence>
<gene>
    <name evidence="2" type="ORF">DWZ68_01435</name>
</gene>
<sequence length="418" mass="49217">MQKKVLYYFLGVIIYRGILDLCYVQIIEPVFSYLGFVNEKTFQTSLTSWSLLLSLLPLSFTWLRRNKPSSNVLILMFLASYVPFTSLVCFIPTCIKYIMSVCLYWICIWLIDSFLPKFKFSVYVNDSKILFYAIYVYIFIIFYVSGKYTGFRLNFSFKNIYDLRFEAREFNIPIILEYILAASRGLLPIFLVYCWDKKKYLWTAIIFFSIILNFGIGGNKSIVFLLILSLLGYKFYTNKICNLYVWGMGGIGLLSLMEQFLFNTRFLGANIMYRFFYIPPFLDRCFFDFFQSHEFDFFRQGILRRFGFESSYERGIDFIISDIYFGMDGSRANNGLFSDAYMNMGIWGCILMPLFLIFVLRLFDACARGITMRLLFVPIIVFFLDLRSGTLTIALLTGGLLFLMLMLYFFPRFKSEIK</sequence>
<keyword evidence="1" id="KW-1133">Transmembrane helix</keyword>